<sequence>MTEICPRITKEMLLRQCHEIGISAGDSIMVHAGLRSVGEILGGPDVLISALLETIGSDGTLMVYVGCQTPYDDVGRDIYSEADEAFILEHCPPFQPDRSRASRDFGAFAELFRTTPGVICSSNAGSRMAAYGAKAEFLTANHPVNYGLGKDSPLERFYEIGGKVILIGSDTDAVTILHYAEAIAPIKDKRLFNLKVPIEKSGQTIWIDMEEYDSATGIRDWPDRFFAFIVEQYIQSRNLKAGLLGGASTYVLEAKDLVQFAVPIMVETANELDARHSE</sequence>
<keyword evidence="4" id="KW-0046">Antibiotic resistance</keyword>
<keyword evidence="3 4" id="KW-0012">Acyltransferase</keyword>
<evidence type="ECO:0000256" key="2">
    <source>
        <dbReference type="ARBA" id="ARBA00022679"/>
    </source>
</evidence>
<comment type="caution">
    <text evidence="5">The sequence shown here is derived from an EMBL/GenBank/DDBJ whole genome shotgun (WGS) entry which is preliminary data.</text>
</comment>
<evidence type="ECO:0000256" key="4">
    <source>
        <dbReference type="RuleBase" id="RU365031"/>
    </source>
</evidence>
<comment type="catalytic activity">
    <reaction evidence="4">
        <text>a 2-deoxystreptamine antibiotic + acetyl-CoA = an N(3)-acetyl-2-deoxystreptamine antibiotic + CoA + H(+)</text>
        <dbReference type="Rhea" id="RHEA:12665"/>
        <dbReference type="ChEBI" id="CHEBI:15378"/>
        <dbReference type="ChEBI" id="CHEBI:57287"/>
        <dbReference type="ChEBI" id="CHEBI:57288"/>
        <dbReference type="ChEBI" id="CHEBI:57921"/>
        <dbReference type="ChEBI" id="CHEBI:77452"/>
        <dbReference type="EC" id="2.3.1.81"/>
    </reaction>
</comment>
<accession>A0A8J7PPS1</accession>
<dbReference type="NCBIfam" id="NF033082">
    <property type="entry name" value="AAC_3"/>
    <property type="match status" value="1"/>
</dbReference>
<proteinExistence type="inferred from homology"/>
<dbReference type="EC" id="2.3.1.-" evidence="4"/>
<dbReference type="PANTHER" id="PTHR11104">
    <property type="entry name" value="AMINOGLYCOSIDE N3-ACETYLTRANSFERASE"/>
    <property type="match status" value="1"/>
</dbReference>
<evidence type="ECO:0000256" key="3">
    <source>
        <dbReference type="ARBA" id="ARBA00023315"/>
    </source>
</evidence>
<gene>
    <name evidence="5" type="primary">aac(3)</name>
    <name evidence="5" type="ORF">J0M35_17020</name>
</gene>
<dbReference type="GO" id="GO:0046677">
    <property type="term" value="P:response to antibiotic"/>
    <property type="evidence" value="ECO:0007669"/>
    <property type="project" value="UniProtKB-KW"/>
</dbReference>
<evidence type="ECO:0000313" key="6">
    <source>
        <dbReference type="Proteomes" id="UP000664277"/>
    </source>
</evidence>
<keyword evidence="2 4" id="KW-0808">Transferase</keyword>
<reference evidence="5" key="1">
    <citation type="submission" date="2021-02" db="EMBL/GenBank/DDBJ databases">
        <title>Genome-Resolved Metagenomics of a Microbial Community Performing Photosynthetic Biological Nutrient Removal.</title>
        <authorList>
            <person name="Mcdaniel E.A."/>
        </authorList>
    </citation>
    <scope>NUCLEOTIDE SEQUENCE</scope>
    <source>
        <strain evidence="5">UWPOB_OBS1</strain>
    </source>
</reference>
<protein>
    <recommendedName>
        <fullName evidence="4">Aminoglycoside N(3)-acetyltransferase</fullName>
        <ecNumber evidence="4">2.3.1.-</ecNumber>
    </recommendedName>
</protein>
<dbReference type="AlphaFoldDB" id="A0A8J7PPS1"/>
<dbReference type="Proteomes" id="UP000664277">
    <property type="component" value="Unassembled WGS sequence"/>
</dbReference>
<organism evidence="5 6">
    <name type="scientific">Candidatus Obscuribacter phosphatis</name>
    <dbReference type="NCBI Taxonomy" id="1906157"/>
    <lineage>
        <taxon>Bacteria</taxon>
        <taxon>Bacillati</taxon>
        <taxon>Candidatus Melainabacteria</taxon>
        <taxon>Candidatus Obscuribacterales</taxon>
        <taxon>Candidatus Obscuribacteraceae</taxon>
        <taxon>Candidatus Obscuribacter</taxon>
    </lineage>
</organism>
<dbReference type="EMBL" id="JAFLCK010000030">
    <property type="protein sequence ID" value="MBN8662072.1"/>
    <property type="molecule type" value="Genomic_DNA"/>
</dbReference>
<dbReference type="Pfam" id="PF02522">
    <property type="entry name" value="Antibiotic_NAT"/>
    <property type="match status" value="1"/>
</dbReference>
<name>A0A8J7PPS1_9BACT</name>
<dbReference type="InterPro" id="IPR003679">
    <property type="entry name" value="Amioglycoside_AcTrfase"/>
</dbReference>
<dbReference type="InterPro" id="IPR028345">
    <property type="entry name" value="Antibiotic_NAT-like"/>
</dbReference>
<evidence type="ECO:0000313" key="5">
    <source>
        <dbReference type="EMBL" id="MBN8662072.1"/>
    </source>
</evidence>
<dbReference type="GO" id="GO:0046353">
    <property type="term" value="F:aminoglycoside 3-N-acetyltransferase activity"/>
    <property type="evidence" value="ECO:0007669"/>
    <property type="project" value="UniProtKB-EC"/>
</dbReference>
<dbReference type="SUPFAM" id="SSF110710">
    <property type="entry name" value="TTHA0583/YokD-like"/>
    <property type="match status" value="1"/>
</dbReference>
<comment type="similarity">
    <text evidence="1 4">Belongs to the antibiotic N-acetyltransferase family.</text>
</comment>
<dbReference type="PANTHER" id="PTHR11104:SF0">
    <property type="entry name" value="SPBETA PROPHAGE-DERIVED AMINOGLYCOSIDE N(3')-ACETYLTRANSFERASE-LIKE PROTEIN YOKD"/>
    <property type="match status" value="1"/>
</dbReference>
<evidence type="ECO:0000256" key="1">
    <source>
        <dbReference type="ARBA" id="ARBA00006383"/>
    </source>
</evidence>